<evidence type="ECO:0000313" key="4">
    <source>
        <dbReference type="Proteomes" id="UP000198847"/>
    </source>
</evidence>
<dbReference type="InterPro" id="IPR050557">
    <property type="entry name" value="RTX_toxin/Mannuronan_C5-epim"/>
</dbReference>
<protein>
    <submittedName>
        <fullName evidence="3">Ca2+-binding protein, RTX toxin-related</fullName>
    </submittedName>
</protein>
<dbReference type="InterPro" id="IPR001343">
    <property type="entry name" value="Hemolysn_Ca-bd"/>
</dbReference>
<dbReference type="GO" id="GO:0005509">
    <property type="term" value="F:calcium ion binding"/>
    <property type="evidence" value="ECO:0007669"/>
    <property type="project" value="InterPro"/>
</dbReference>
<dbReference type="PANTHER" id="PTHR38340:SF1">
    <property type="entry name" value="S-LAYER PROTEIN"/>
    <property type="match status" value="1"/>
</dbReference>
<gene>
    <name evidence="3" type="ORF">SAMN04490178_12855</name>
</gene>
<dbReference type="STRING" id="112903.SAMN04490178_12855"/>
<proteinExistence type="predicted"/>
<feature type="non-terminal residue" evidence="3">
    <location>
        <position position="762"/>
    </location>
</feature>
<sequence length="762" mass="79820">MGLSLSSLKLDLQVLAKDVGTVISEQTAKVVSDPAKVVQQIVSDTQTAIFGKQPDLATDLKNIMEYPITLAESAALNLFNALPGTTAKPVFTEQPGSISGGAGKVVVNTFMSGASLGDLSWLIYSAKEKTNPAMTSKWKVYQTVETTSGYNSTVYVDAANKQVAITLEGTQPNSDLSPLWLSKDGLADLQIGLGVIPPQMLEGYQKFKTMVADAQHTFAGYGISVAGHSLGGGLAQMMSGMYFIDTGIALPTVAEAGPGMLAALKEYAEEQLLAGNAIHLPSGGTIKLNAGTLLDRMNQAKAIVSTFQPQQFSNVINLITEQDPVGHVNYNADPSKDNHVGVDVIVPAILTPREDLQDVEYTALLGANSLNIVTPDMQGILSGLSNISATRFDRHEPDQSDALWSGTAVGLKQFDGDIGLGTAVFRSYGPPIQVWAGIQTNIPEVEIFGTSTGQTIQVGQYVKDKQNALYIGGSGNDVVIGSNNGDMLIGGSGSSSIFGGNGDNYISGGTGNSLLYGGSGNDIIYAGSGNCYLNGGGGSNLLIGGTGHDTFYWGGTANNLMYNGQAGGIYDFIIAAGATGSSQIKWERNFTNIGSSKVELQGALGDGSYLLFNFADEIRMADMQWTQSGNDITLVDKGGKQTGAVTFSNAVTAFAQNNGKLDFKFTNGSLYTDDQVYHVVAGTGTLTAVEGSYAGNIMVSGAGNNTVIGGKGNDWIFGGAGKDVFVFNNDFGNDHIVSSNCADTVKFTNIFNASEYSLQQSG</sequence>
<dbReference type="AlphaFoldDB" id="A0A1H8XTY3"/>
<dbReference type="Pfam" id="PF00353">
    <property type="entry name" value="HemolysinCabind"/>
    <property type="match status" value="4"/>
</dbReference>
<dbReference type="InterPro" id="IPR011049">
    <property type="entry name" value="Serralysin-like_metalloprot_C"/>
</dbReference>
<reference evidence="3 4" key="1">
    <citation type="submission" date="2016-10" db="EMBL/GenBank/DDBJ databases">
        <authorList>
            <person name="de Groot N.N."/>
        </authorList>
    </citation>
    <scope>NUCLEOTIDE SEQUENCE [LARGE SCALE GENOMIC DNA]</scope>
    <source>
        <strain evidence="3 4">DSM 13305</strain>
    </source>
</reference>
<dbReference type="SUPFAM" id="SSF51120">
    <property type="entry name" value="beta-Roll"/>
    <property type="match status" value="2"/>
</dbReference>
<dbReference type="PANTHER" id="PTHR38340">
    <property type="entry name" value="S-LAYER PROTEIN"/>
    <property type="match status" value="1"/>
</dbReference>
<evidence type="ECO:0000256" key="2">
    <source>
        <dbReference type="ARBA" id="ARBA00022525"/>
    </source>
</evidence>
<evidence type="ECO:0000313" key="3">
    <source>
        <dbReference type="EMBL" id="SEP42768.1"/>
    </source>
</evidence>
<dbReference type="SUPFAM" id="SSF53474">
    <property type="entry name" value="alpha/beta-Hydrolases"/>
    <property type="match status" value="1"/>
</dbReference>
<keyword evidence="2" id="KW-0964">Secreted</keyword>
<dbReference type="EMBL" id="FODY01000028">
    <property type="protein sequence ID" value="SEP42768.1"/>
    <property type="molecule type" value="Genomic_DNA"/>
</dbReference>
<dbReference type="PRINTS" id="PR00313">
    <property type="entry name" value="CABNDNGRPT"/>
</dbReference>
<accession>A0A1H8XTY3</accession>
<dbReference type="GO" id="GO:0005576">
    <property type="term" value="C:extracellular region"/>
    <property type="evidence" value="ECO:0007669"/>
    <property type="project" value="UniProtKB-SubCell"/>
</dbReference>
<dbReference type="Gene3D" id="3.40.50.1820">
    <property type="entry name" value="alpha/beta hydrolase"/>
    <property type="match status" value="1"/>
</dbReference>
<organism evidence="3 4">
    <name type="scientific">Propionispora vibrioides</name>
    <dbReference type="NCBI Taxonomy" id="112903"/>
    <lineage>
        <taxon>Bacteria</taxon>
        <taxon>Bacillati</taxon>
        <taxon>Bacillota</taxon>
        <taxon>Negativicutes</taxon>
        <taxon>Selenomonadales</taxon>
        <taxon>Sporomusaceae</taxon>
        <taxon>Propionispora</taxon>
    </lineage>
</organism>
<keyword evidence="4" id="KW-1185">Reference proteome</keyword>
<comment type="subcellular location">
    <subcellularLocation>
        <location evidence="1">Secreted</location>
    </subcellularLocation>
</comment>
<dbReference type="Gene3D" id="2.150.10.10">
    <property type="entry name" value="Serralysin-like metalloprotease, C-terminal"/>
    <property type="match status" value="2"/>
</dbReference>
<dbReference type="Proteomes" id="UP000198847">
    <property type="component" value="Unassembled WGS sequence"/>
</dbReference>
<evidence type="ECO:0000256" key="1">
    <source>
        <dbReference type="ARBA" id="ARBA00004613"/>
    </source>
</evidence>
<name>A0A1H8XTY3_9FIRM</name>
<dbReference type="InterPro" id="IPR029058">
    <property type="entry name" value="AB_hydrolase_fold"/>
</dbReference>